<name>A0ABQ6LT15_9RHOB</name>
<dbReference type="InterPro" id="IPR036412">
    <property type="entry name" value="HAD-like_sf"/>
</dbReference>
<keyword evidence="2 6" id="KW-0812">Transmembrane</keyword>
<dbReference type="InterPro" id="IPR023298">
    <property type="entry name" value="ATPase_P-typ_TM_dom_sf"/>
</dbReference>
<organism evidence="9 10">
    <name type="scientific">Paralimibaculum aggregatum</name>
    <dbReference type="NCBI Taxonomy" id="3036245"/>
    <lineage>
        <taxon>Bacteria</taxon>
        <taxon>Pseudomonadati</taxon>
        <taxon>Pseudomonadota</taxon>
        <taxon>Alphaproteobacteria</taxon>
        <taxon>Rhodobacterales</taxon>
        <taxon>Paracoccaceae</taxon>
        <taxon>Paralimibaculum</taxon>
    </lineage>
</organism>
<protein>
    <submittedName>
        <fullName evidence="9">Cation-translocating P-type ATPase</fullName>
    </submittedName>
</protein>
<keyword evidence="10" id="KW-1185">Reference proteome</keyword>
<evidence type="ECO:0000313" key="9">
    <source>
        <dbReference type="EMBL" id="GMG85239.1"/>
    </source>
</evidence>
<dbReference type="SUPFAM" id="SSF56784">
    <property type="entry name" value="HAD-like"/>
    <property type="match status" value="1"/>
</dbReference>
<feature type="transmembrane region" description="Helical" evidence="6">
    <location>
        <begin position="702"/>
        <end position="722"/>
    </location>
</feature>
<dbReference type="InterPro" id="IPR059000">
    <property type="entry name" value="ATPase_P-type_domA"/>
</dbReference>
<evidence type="ECO:0000256" key="1">
    <source>
        <dbReference type="ARBA" id="ARBA00004141"/>
    </source>
</evidence>
<keyword evidence="3 6" id="KW-1133">Transmembrane helix</keyword>
<keyword evidence="4 6" id="KW-0472">Membrane</keyword>
<feature type="region of interest" description="Disordered" evidence="5">
    <location>
        <begin position="192"/>
        <end position="225"/>
    </location>
</feature>
<dbReference type="InterPro" id="IPR023299">
    <property type="entry name" value="ATPase_P-typ_cyto_dom_N"/>
</dbReference>
<comment type="subcellular location">
    <subcellularLocation>
        <location evidence="1">Membrane</location>
        <topology evidence="1">Multi-pass membrane protein</topology>
    </subcellularLocation>
</comment>
<dbReference type="EMBL" id="BSYI01000055">
    <property type="protein sequence ID" value="GMG85239.1"/>
    <property type="molecule type" value="Genomic_DNA"/>
</dbReference>
<gene>
    <name evidence="9" type="ORF">LNKW23_44560</name>
</gene>
<evidence type="ECO:0000256" key="2">
    <source>
        <dbReference type="ARBA" id="ARBA00022692"/>
    </source>
</evidence>
<feature type="compositionally biased region" description="Low complexity" evidence="5">
    <location>
        <begin position="202"/>
        <end position="211"/>
    </location>
</feature>
<dbReference type="PRINTS" id="PR00120">
    <property type="entry name" value="HATPASE"/>
</dbReference>
<evidence type="ECO:0000259" key="8">
    <source>
        <dbReference type="Pfam" id="PF00689"/>
    </source>
</evidence>
<dbReference type="Proteomes" id="UP001239909">
    <property type="component" value="Unassembled WGS sequence"/>
</dbReference>
<evidence type="ECO:0000313" key="10">
    <source>
        <dbReference type="Proteomes" id="UP001239909"/>
    </source>
</evidence>
<feature type="transmembrane region" description="Helical" evidence="6">
    <location>
        <begin position="850"/>
        <end position="868"/>
    </location>
</feature>
<feature type="transmembrane region" description="Helical" evidence="6">
    <location>
        <begin position="780"/>
        <end position="798"/>
    </location>
</feature>
<feature type="transmembrane region" description="Helical" evidence="6">
    <location>
        <begin position="819"/>
        <end position="844"/>
    </location>
</feature>
<dbReference type="Pfam" id="PF00689">
    <property type="entry name" value="Cation_ATPase_C"/>
    <property type="match status" value="1"/>
</dbReference>
<dbReference type="InterPro" id="IPR023214">
    <property type="entry name" value="HAD_sf"/>
</dbReference>
<accession>A0ABQ6LT15</accession>
<dbReference type="Gene3D" id="1.20.1110.10">
    <property type="entry name" value="Calcium-transporting ATPase, transmembrane domain"/>
    <property type="match status" value="2"/>
</dbReference>
<dbReference type="Pfam" id="PF00122">
    <property type="entry name" value="E1-E2_ATPase"/>
    <property type="match status" value="1"/>
</dbReference>
<feature type="transmembrane region" description="Helical" evidence="6">
    <location>
        <begin position="269"/>
        <end position="290"/>
    </location>
</feature>
<evidence type="ECO:0000256" key="6">
    <source>
        <dbReference type="SAM" id="Phobius"/>
    </source>
</evidence>
<dbReference type="InterPro" id="IPR001757">
    <property type="entry name" value="P_typ_ATPase"/>
</dbReference>
<dbReference type="InterPro" id="IPR006068">
    <property type="entry name" value="ATPase_P-typ_cation-transptr_C"/>
</dbReference>
<dbReference type="SUPFAM" id="SSF81665">
    <property type="entry name" value="Calcium ATPase, transmembrane domain M"/>
    <property type="match status" value="1"/>
</dbReference>
<feature type="transmembrane region" description="Helical" evidence="6">
    <location>
        <begin position="43"/>
        <end position="65"/>
    </location>
</feature>
<dbReference type="Gene3D" id="3.40.1110.10">
    <property type="entry name" value="Calcium-transporting ATPase, cytoplasmic domain N"/>
    <property type="match status" value="2"/>
</dbReference>
<evidence type="ECO:0000256" key="5">
    <source>
        <dbReference type="SAM" id="MobiDB-lite"/>
    </source>
</evidence>
<dbReference type="SUPFAM" id="SSF81660">
    <property type="entry name" value="Metal cation-transporting ATPase, ATP-binding domain N"/>
    <property type="match status" value="1"/>
</dbReference>
<dbReference type="SUPFAM" id="SSF81653">
    <property type="entry name" value="Calcium ATPase, transduction domain A"/>
    <property type="match status" value="1"/>
</dbReference>
<dbReference type="Gene3D" id="2.70.150.10">
    <property type="entry name" value="Calcium-transporting ATPase, cytoplasmic transduction domain A"/>
    <property type="match status" value="1"/>
</dbReference>
<dbReference type="Gene3D" id="3.40.50.1000">
    <property type="entry name" value="HAD superfamily/HAD-like"/>
    <property type="match status" value="2"/>
</dbReference>
<feature type="transmembrane region" description="Helical" evidence="6">
    <location>
        <begin position="236"/>
        <end position="257"/>
    </location>
</feature>
<comment type="caution">
    <text evidence="9">The sequence shown here is derived from an EMBL/GenBank/DDBJ whole genome shotgun (WGS) entry which is preliminary data.</text>
</comment>
<reference evidence="9 10" key="1">
    <citation type="submission" date="2023-04" db="EMBL/GenBank/DDBJ databases">
        <title>Marinoamorphus aggregata gen. nov., sp. Nov., isolate from tissue of brittle star Ophioplocus japonicus.</title>
        <authorList>
            <person name="Kawano K."/>
            <person name="Sawayama S."/>
            <person name="Nakagawa S."/>
        </authorList>
    </citation>
    <scope>NUCLEOTIDE SEQUENCE [LARGE SCALE GENOMIC DNA]</scope>
    <source>
        <strain evidence="9 10">NKW23</strain>
    </source>
</reference>
<feature type="domain" description="P-type ATPase A" evidence="7">
    <location>
        <begin position="103"/>
        <end position="148"/>
    </location>
</feature>
<evidence type="ECO:0000256" key="3">
    <source>
        <dbReference type="ARBA" id="ARBA00022989"/>
    </source>
</evidence>
<feature type="transmembrane region" description="Helical" evidence="6">
    <location>
        <begin position="71"/>
        <end position="87"/>
    </location>
</feature>
<dbReference type="PANTHER" id="PTHR42861">
    <property type="entry name" value="CALCIUM-TRANSPORTING ATPASE"/>
    <property type="match status" value="1"/>
</dbReference>
<feature type="compositionally biased region" description="Basic and acidic residues" evidence="5">
    <location>
        <begin position="212"/>
        <end position="224"/>
    </location>
</feature>
<feature type="transmembrane region" description="Helical" evidence="6">
    <location>
        <begin position="743"/>
        <end position="768"/>
    </location>
</feature>
<feature type="domain" description="Cation-transporting P-type ATPase C-terminal" evidence="8">
    <location>
        <begin position="701"/>
        <end position="865"/>
    </location>
</feature>
<dbReference type="RefSeq" id="WP_285674524.1">
    <property type="nucleotide sequence ID" value="NZ_BSYI01000055.1"/>
</dbReference>
<evidence type="ECO:0000256" key="4">
    <source>
        <dbReference type="ARBA" id="ARBA00023136"/>
    </source>
</evidence>
<feature type="transmembrane region" description="Helical" evidence="6">
    <location>
        <begin position="676"/>
        <end position="696"/>
    </location>
</feature>
<sequence>MTIGNDTGAARLGLSAEDARGRLREHGPNRQPGLLRSRARFRLVSVLADAPLLLVAVIAAALLAFGQETQALLVSGAALLLLAVSALKERSSVAAIRAAARSIRRKALVIRDGVETVVPARALVPGDAVVLMPGCRVPADLALIADNGLRIAGRDGTVDAAPRDPAGAPRAELAAGAWVLAGQGVGLVRPRGKGAGGGRGWPALPDEAAAPEPERPERPEHEPETEAAVLGGVSRLMIGAVLVAMIPVGGIVGFLLLKRALSVSDAAVLATALVVLTVPPGRATAAALLLGRTVRRLAADGAVALHGRALEALSLTGFICIDSADSLRERDPQARAALLPDGTRFDFAGDPGDDPRLTGPEQRAAELERLLRAAIVAGGARLEPTDPAYRPEGDPDGVALAAIGLAMGVPAEAWRAVPVETGLGPALAAGALLEDGRPRLCLRGGVAEVLDLCAGAEGGAAPGAPGAPDREAVLAAAAALEEQGLRPLAVALGPPQQAEAERNTDLAFLGLVAFEDRLAPDAPAAAQRARASRVRIAVMDDRATALARSDGVRLGLVEPFERGVTGADFRRARHLGVGGVDNLVRPARVFSETSRAEKALVADSLHRDGFVVAAFGSRHADLAALQAADLGAAIYRPGADSLAETADLVVNDGRITAILGMIATARAGFERLRRMLACSLGTGFGIALLFAAVLVLGGTFPVLPAPLLVFAVALSIGTDLVFALDDGGAAALDRRRRRSAEPLLTRPALFLLPLAALGFAAVAYGALVGLQRLALPVDEIRGAMAVTLAALAAVRLLAGRREDASLLAAETWRNPAAPAVAVGLVALAVAAGMVPALASAAGLAAAPPEAYPVIGAAVLALAAVEDVLRRMRVAMRDRVLKVTRRGRG</sequence>
<proteinExistence type="predicted"/>
<dbReference type="InterPro" id="IPR008250">
    <property type="entry name" value="ATPase_P-typ_transduc_dom_A_sf"/>
</dbReference>
<evidence type="ECO:0000259" key="7">
    <source>
        <dbReference type="Pfam" id="PF00122"/>
    </source>
</evidence>